<evidence type="ECO:0008006" key="3">
    <source>
        <dbReference type="Google" id="ProtNLM"/>
    </source>
</evidence>
<protein>
    <recommendedName>
        <fullName evidence="3">Aminotransferase-like plant mobile domain-containing protein</fullName>
    </recommendedName>
</protein>
<evidence type="ECO:0000313" key="1">
    <source>
        <dbReference type="EMBL" id="ERN18495.1"/>
    </source>
</evidence>
<sequence length="289" mass="32803">MPPNGNPPVVGSPLFAIRKWAELLTLGQRQALAWISLWEVFRIRPFSFYCALITELCLRYKPETGSIPLRCVERALTLEDVTRILGVRSEGLSILLKSSISYASDFKELLGIPFEKIKGRSESDIQLGKLRWDFTHVPRSAEGMTSGRAPHISISVASRPSHKEGVGCDIPELDDIDIDVVPPPVLLFDEEWREKEKERIREVHERAMIEDEPEVFHQELDLTINHWPLSDDERYSLRSFLTYLFGELCFMICLRVELIYRWFGQLDGWIIGASGLGSSGCGPTTPSSL</sequence>
<dbReference type="AlphaFoldDB" id="U5D8E3"/>
<evidence type="ECO:0000313" key="2">
    <source>
        <dbReference type="Proteomes" id="UP000017836"/>
    </source>
</evidence>
<gene>
    <name evidence="1" type="ORF">AMTR_s00192p00040340</name>
</gene>
<dbReference type="HOGENOM" id="CLU_964254_0_0_1"/>
<keyword evidence="2" id="KW-1185">Reference proteome</keyword>
<reference evidence="2" key="1">
    <citation type="journal article" date="2013" name="Science">
        <title>The Amborella genome and the evolution of flowering plants.</title>
        <authorList>
            <consortium name="Amborella Genome Project"/>
        </authorList>
    </citation>
    <scope>NUCLEOTIDE SEQUENCE [LARGE SCALE GENOMIC DNA]</scope>
</reference>
<accession>U5D8E3</accession>
<organism evidence="1 2">
    <name type="scientific">Amborella trichopoda</name>
    <dbReference type="NCBI Taxonomy" id="13333"/>
    <lineage>
        <taxon>Eukaryota</taxon>
        <taxon>Viridiplantae</taxon>
        <taxon>Streptophyta</taxon>
        <taxon>Embryophyta</taxon>
        <taxon>Tracheophyta</taxon>
        <taxon>Spermatophyta</taxon>
        <taxon>Magnoliopsida</taxon>
        <taxon>Amborellales</taxon>
        <taxon>Amborellaceae</taxon>
        <taxon>Amborella</taxon>
    </lineage>
</organism>
<name>U5D8E3_AMBTC</name>
<dbReference type="Proteomes" id="UP000017836">
    <property type="component" value="Unassembled WGS sequence"/>
</dbReference>
<dbReference type="EMBL" id="KI392094">
    <property type="protein sequence ID" value="ERN18495.1"/>
    <property type="molecule type" value="Genomic_DNA"/>
</dbReference>
<dbReference type="Gramene" id="ERN18495">
    <property type="protein sequence ID" value="ERN18495"/>
    <property type="gene ID" value="AMTR_s00192p00040340"/>
</dbReference>
<proteinExistence type="predicted"/>